<accession>A0A2S8HTF1</accession>
<dbReference type="EMBL" id="PUIN01000002">
    <property type="protein sequence ID" value="PQP05837.1"/>
    <property type="molecule type" value="Genomic_DNA"/>
</dbReference>
<dbReference type="Proteomes" id="UP000239687">
    <property type="component" value="Unassembled WGS sequence"/>
</dbReference>
<evidence type="ECO:0000313" key="2">
    <source>
        <dbReference type="Proteomes" id="UP000239687"/>
    </source>
</evidence>
<organism evidence="1 2">
    <name type="scientific">Pseudomonas frederiksbergensis</name>
    <dbReference type="NCBI Taxonomy" id="104087"/>
    <lineage>
        <taxon>Bacteria</taxon>
        <taxon>Pseudomonadati</taxon>
        <taxon>Pseudomonadota</taxon>
        <taxon>Gammaproteobacteria</taxon>
        <taxon>Pseudomonadales</taxon>
        <taxon>Pseudomonadaceae</taxon>
        <taxon>Pseudomonas</taxon>
    </lineage>
</organism>
<name>A0A2S8HTF1_9PSED</name>
<evidence type="ECO:0000313" key="1">
    <source>
        <dbReference type="EMBL" id="PQP05837.1"/>
    </source>
</evidence>
<reference evidence="1 2" key="1">
    <citation type="submission" date="2018-02" db="EMBL/GenBank/DDBJ databases">
        <title>Draft genome sequencing of Pseudomonas frederiksbergensis 11-D3.</title>
        <authorList>
            <person name="Zheng B.-X."/>
        </authorList>
    </citation>
    <scope>NUCLEOTIDE SEQUENCE [LARGE SCALE GENOMIC DNA]</scope>
    <source>
        <strain evidence="1 2">11-D3</strain>
    </source>
</reference>
<comment type="caution">
    <text evidence="1">The sequence shown here is derived from an EMBL/GenBank/DDBJ whole genome shotgun (WGS) entry which is preliminary data.</text>
</comment>
<dbReference type="AlphaFoldDB" id="A0A2S8HTF1"/>
<gene>
    <name evidence="1" type="ORF">C5612_04170</name>
</gene>
<protein>
    <submittedName>
        <fullName evidence="1">Uncharacterized protein</fullName>
    </submittedName>
</protein>
<sequence length="80" mass="8573">MPAVGVGLLAKAFLHPTFRSPDTPLSRASPLPHLISVTSTMGDRHHSHTGCGTIPATFSHTRIDNAHERPPHTQTCAQEA</sequence>
<proteinExistence type="predicted"/>